<keyword evidence="1" id="KW-0378">Hydrolase</keyword>
<dbReference type="InterPro" id="IPR051695">
    <property type="entry name" value="Phosphoglycerate_Mutase"/>
</dbReference>
<dbReference type="EMBL" id="LELK01000004">
    <property type="protein sequence ID" value="KMM36719.1"/>
    <property type="molecule type" value="Genomic_DNA"/>
</dbReference>
<dbReference type="CDD" id="cd07067">
    <property type="entry name" value="HP_PGM_like"/>
    <property type="match status" value="1"/>
</dbReference>
<evidence type="ECO:0000313" key="3">
    <source>
        <dbReference type="Proteomes" id="UP000035996"/>
    </source>
</evidence>
<accession>A0A0J6CXF4</accession>
<evidence type="ECO:0008006" key="4">
    <source>
        <dbReference type="Google" id="ProtNLM"/>
    </source>
</evidence>
<proteinExistence type="predicted"/>
<dbReference type="Proteomes" id="UP000035996">
    <property type="component" value="Unassembled WGS sequence"/>
</dbReference>
<dbReference type="SMART" id="SM00855">
    <property type="entry name" value="PGAM"/>
    <property type="match status" value="1"/>
</dbReference>
<protein>
    <recommendedName>
        <fullName evidence="4">Alpha-ribazole phosphatase</fullName>
    </recommendedName>
</protein>
<organism evidence="2 3">
    <name type="scientific">Guptibacillus hwajinpoensis</name>
    <dbReference type="NCBI Taxonomy" id="208199"/>
    <lineage>
        <taxon>Bacteria</taxon>
        <taxon>Bacillati</taxon>
        <taxon>Bacillota</taxon>
        <taxon>Bacilli</taxon>
        <taxon>Bacillales</taxon>
        <taxon>Guptibacillaceae</taxon>
        <taxon>Guptibacillus</taxon>
    </lineage>
</organism>
<name>A0A0J6CXF4_9BACL</name>
<dbReference type="OrthoDB" id="9783269at2"/>
<gene>
    <name evidence="2" type="ORF">AB986_12295</name>
</gene>
<reference evidence="2" key="1">
    <citation type="submission" date="2015-06" db="EMBL/GenBank/DDBJ databases">
        <authorList>
            <person name="Liu B."/>
            <person name="Wang J."/>
            <person name="Zhu Y."/>
            <person name="Liu G."/>
            <person name="Chen Q."/>
            <person name="Zheng C."/>
            <person name="Che J."/>
            <person name="Ge C."/>
            <person name="Shi H."/>
            <person name="Pan Z."/>
            <person name="Liu X."/>
        </authorList>
    </citation>
    <scope>NUCLEOTIDE SEQUENCE [LARGE SCALE GENOMIC DNA]</scope>
    <source>
        <strain evidence="2">DSM 16346</strain>
    </source>
</reference>
<dbReference type="RefSeq" id="WP_048311430.1">
    <property type="nucleotide sequence ID" value="NZ_CP119526.1"/>
</dbReference>
<dbReference type="GO" id="GO:0004331">
    <property type="term" value="F:fructose-2,6-bisphosphate 2-phosphatase activity"/>
    <property type="evidence" value="ECO:0007669"/>
    <property type="project" value="TreeGrafter"/>
</dbReference>
<comment type="caution">
    <text evidence="2">The sequence shown here is derived from an EMBL/GenBank/DDBJ whole genome shotgun (WGS) entry which is preliminary data.</text>
</comment>
<keyword evidence="3" id="KW-1185">Reference proteome</keyword>
<sequence length="204" mass="23527">MDDRVVITLFRHGVTEDNRRGAYIGWTNSHLSEEATFPEVDEDDYALIWMSDLDRCTETAEHLFPSKGKKKNDAFREMHFGEWEGKAYADLEHDDHYRRWISDPLTVSPPGGESFKEFGGRVDKAFDSVIDQVKQTPNRSAAIVTHGGVIRYLLSKYAPIERSFWEWHVQHGTGVSLEWKRSEWRSDARCISLREVPITAKPNG</sequence>
<dbReference type="SUPFAM" id="SSF53254">
    <property type="entry name" value="Phosphoglycerate mutase-like"/>
    <property type="match status" value="1"/>
</dbReference>
<dbReference type="Gene3D" id="3.40.50.1240">
    <property type="entry name" value="Phosphoglycerate mutase-like"/>
    <property type="match status" value="1"/>
</dbReference>
<dbReference type="GO" id="GO:0045820">
    <property type="term" value="P:negative regulation of glycolytic process"/>
    <property type="evidence" value="ECO:0007669"/>
    <property type="project" value="TreeGrafter"/>
</dbReference>
<dbReference type="PANTHER" id="PTHR46517:SF1">
    <property type="entry name" value="FRUCTOSE-2,6-BISPHOSPHATASE TIGAR"/>
    <property type="match status" value="1"/>
</dbReference>
<dbReference type="InterPro" id="IPR013078">
    <property type="entry name" value="His_Pase_superF_clade-1"/>
</dbReference>
<evidence type="ECO:0000256" key="1">
    <source>
        <dbReference type="ARBA" id="ARBA00022801"/>
    </source>
</evidence>
<dbReference type="GO" id="GO:0005829">
    <property type="term" value="C:cytosol"/>
    <property type="evidence" value="ECO:0007669"/>
    <property type="project" value="TreeGrafter"/>
</dbReference>
<dbReference type="GO" id="GO:0043456">
    <property type="term" value="P:regulation of pentose-phosphate shunt"/>
    <property type="evidence" value="ECO:0007669"/>
    <property type="project" value="TreeGrafter"/>
</dbReference>
<dbReference type="STRING" id="157733.AB986_12295"/>
<evidence type="ECO:0000313" key="2">
    <source>
        <dbReference type="EMBL" id="KMM36719.1"/>
    </source>
</evidence>
<dbReference type="InterPro" id="IPR029033">
    <property type="entry name" value="His_PPase_superfam"/>
</dbReference>
<dbReference type="AlphaFoldDB" id="A0A0J6CXF4"/>
<dbReference type="Pfam" id="PF00300">
    <property type="entry name" value="His_Phos_1"/>
    <property type="match status" value="1"/>
</dbReference>
<dbReference type="PANTHER" id="PTHR46517">
    <property type="entry name" value="FRUCTOSE-2,6-BISPHOSPHATASE TIGAR"/>
    <property type="match status" value="1"/>
</dbReference>